<evidence type="ECO:0000313" key="3">
    <source>
        <dbReference type="Proteomes" id="UP000023152"/>
    </source>
</evidence>
<evidence type="ECO:0000313" key="2">
    <source>
        <dbReference type="EMBL" id="ETO36859.1"/>
    </source>
</evidence>
<sequence length="208" mass="24838">MAFFLSQYGLVINDDETTIKEYVANNIKEIKKNTNLPFLRKLTLYVSIHIVVAFVAVNQTICLFLSLFSFSLSKKKKKYLKKAKPEQKRIKRKQTKTVFFFDAPFSEEKDYFKQKKVFNLVEYICISAVYTKEIEKDRLKKRSSWCFYSYLKKLLYRFVSQQNLNLWSLLFINYRAPSYFVLLSFFVLLVQMAIFLTIFNRQAEIESC</sequence>
<dbReference type="Proteomes" id="UP000023152">
    <property type="component" value="Unassembled WGS sequence"/>
</dbReference>
<dbReference type="AlphaFoldDB" id="X6PFN4"/>
<proteinExistence type="predicted"/>
<evidence type="ECO:0000256" key="1">
    <source>
        <dbReference type="SAM" id="Phobius"/>
    </source>
</evidence>
<reference evidence="2 3" key="1">
    <citation type="journal article" date="2013" name="Curr. Biol.">
        <title>The Genome of the Foraminiferan Reticulomyxa filosa.</title>
        <authorList>
            <person name="Glockner G."/>
            <person name="Hulsmann N."/>
            <person name="Schleicher M."/>
            <person name="Noegel A.A."/>
            <person name="Eichinger L."/>
            <person name="Gallinger C."/>
            <person name="Pawlowski J."/>
            <person name="Sierra R."/>
            <person name="Euteneuer U."/>
            <person name="Pillet L."/>
            <person name="Moustafa A."/>
            <person name="Platzer M."/>
            <person name="Groth M."/>
            <person name="Szafranski K."/>
            <person name="Schliwa M."/>
        </authorList>
    </citation>
    <scope>NUCLEOTIDE SEQUENCE [LARGE SCALE GENOMIC DNA]</scope>
</reference>
<gene>
    <name evidence="2" type="ORF">RFI_00206</name>
</gene>
<protein>
    <submittedName>
        <fullName evidence="2">Uncharacterized protein</fullName>
    </submittedName>
</protein>
<keyword evidence="1" id="KW-0812">Transmembrane</keyword>
<keyword evidence="3" id="KW-1185">Reference proteome</keyword>
<comment type="caution">
    <text evidence="2">The sequence shown here is derived from an EMBL/GenBank/DDBJ whole genome shotgun (WGS) entry which is preliminary data.</text>
</comment>
<name>X6PFN4_RETFI</name>
<organism evidence="2 3">
    <name type="scientific">Reticulomyxa filosa</name>
    <dbReference type="NCBI Taxonomy" id="46433"/>
    <lineage>
        <taxon>Eukaryota</taxon>
        <taxon>Sar</taxon>
        <taxon>Rhizaria</taxon>
        <taxon>Retaria</taxon>
        <taxon>Foraminifera</taxon>
        <taxon>Monothalamids</taxon>
        <taxon>Reticulomyxidae</taxon>
        <taxon>Reticulomyxa</taxon>
    </lineage>
</organism>
<feature type="transmembrane region" description="Helical" evidence="1">
    <location>
        <begin position="178"/>
        <end position="199"/>
    </location>
</feature>
<accession>X6PFN4</accession>
<feature type="transmembrane region" description="Helical" evidence="1">
    <location>
        <begin position="44"/>
        <end position="72"/>
    </location>
</feature>
<keyword evidence="1" id="KW-1133">Transmembrane helix</keyword>
<keyword evidence="1" id="KW-0472">Membrane</keyword>
<dbReference type="EMBL" id="ASPP01000207">
    <property type="protein sequence ID" value="ETO36859.1"/>
    <property type="molecule type" value="Genomic_DNA"/>
</dbReference>